<comment type="subcellular location">
    <subcellularLocation>
        <location evidence="1">Membrane</location>
        <topology evidence="1">Single-pass type II membrane protein</topology>
    </subcellularLocation>
</comment>
<keyword evidence="10 14" id="KW-0408">Iron</keyword>
<evidence type="ECO:0000256" key="4">
    <source>
        <dbReference type="ARBA" id="ARBA00022617"/>
    </source>
</evidence>
<comment type="similarity">
    <text evidence="3 15">Belongs to the cytochrome P450 family.</text>
</comment>
<dbReference type="Pfam" id="PF00067">
    <property type="entry name" value="p450"/>
    <property type="match status" value="1"/>
</dbReference>
<dbReference type="GO" id="GO:0020037">
    <property type="term" value="F:heme binding"/>
    <property type="evidence" value="ECO:0007669"/>
    <property type="project" value="InterPro"/>
</dbReference>
<dbReference type="Gene3D" id="1.10.630.10">
    <property type="entry name" value="Cytochrome P450"/>
    <property type="match status" value="1"/>
</dbReference>
<dbReference type="CDD" id="cd11072">
    <property type="entry name" value="CYP71-like"/>
    <property type="match status" value="1"/>
</dbReference>
<evidence type="ECO:0000256" key="16">
    <source>
        <dbReference type="SAM" id="Phobius"/>
    </source>
</evidence>
<dbReference type="GO" id="GO:0051762">
    <property type="term" value="P:sesquiterpene biosynthetic process"/>
    <property type="evidence" value="ECO:0007669"/>
    <property type="project" value="UniProtKB-ARBA"/>
</dbReference>
<evidence type="ECO:0000313" key="17">
    <source>
        <dbReference type="EMBL" id="AXL93713.1"/>
    </source>
</evidence>
<evidence type="ECO:0000256" key="12">
    <source>
        <dbReference type="ARBA" id="ARBA00023136"/>
    </source>
</evidence>
<evidence type="ECO:0000256" key="8">
    <source>
        <dbReference type="ARBA" id="ARBA00022989"/>
    </source>
</evidence>
<keyword evidence="5 16" id="KW-0812">Transmembrane</keyword>
<comment type="cofactor">
    <cofactor evidence="14">
        <name>heme</name>
        <dbReference type="ChEBI" id="CHEBI:30413"/>
    </cofactor>
</comment>
<dbReference type="PANTHER" id="PTHR47955">
    <property type="entry name" value="CYTOCHROME P450 FAMILY 71 PROTEIN"/>
    <property type="match status" value="1"/>
</dbReference>
<dbReference type="AlphaFoldDB" id="A0A346CEA7"/>
<dbReference type="SUPFAM" id="SSF48264">
    <property type="entry name" value="Cytochrome P450"/>
    <property type="match status" value="1"/>
</dbReference>
<dbReference type="GO" id="GO:0016705">
    <property type="term" value="F:oxidoreductase activity, acting on paired donors, with incorporation or reduction of molecular oxygen"/>
    <property type="evidence" value="ECO:0007669"/>
    <property type="project" value="InterPro"/>
</dbReference>
<dbReference type="InterPro" id="IPR017972">
    <property type="entry name" value="Cyt_P450_CS"/>
</dbReference>
<keyword evidence="8 16" id="KW-1133">Transmembrane helix</keyword>
<name>A0A346CEA7_TANCI</name>
<evidence type="ECO:0000256" key="11">
    <source>
        <dbReference type="ARBA" id="ARBA00023033"/>
    </source>
</evidence>
<dbReference type="InterPro" id="IPR001128">
    <property type="entry name" value="Cyt_P450"/>
</dbReference>
<evidence type="ECO:0000256" key="10">
    <source>
        <dbReference type="ARBA" id="ARBA00023004"/>
    </source>
</evidence>
<keyword evidence="6 14" id="KW-0479">Metal-binding</keyword>
<dbReference type="GO" id="GO:0016020">
    <property type="term" value="C:membrane"/>
    <property type="evidence" value="ECO:0007669"/>
    <property type="project" value="UniProtKB-SubCell"/>
</dbReference>
<accession>A0A346CEA7</accession>
<evidence type="ECO:0000256" key="15">
    <source>
        <dbReference type="RuleBase" id="RU000461"/>
    </source>
</evidence>
<keyword evidence="11 15" id="KW-0503">Monooxygenase</keyword>
<reference evidence="17" key="1">
    <citation type="journal article" date="2018" name="Plant Physiol.">
        <title>Jasmone Hydroxylase, a Key Enzyme in the Synthesis of the Alcohol Moiety of Pyrethrin Insecticides.</title>
        <authorList>
            <person name="Li W."/>
            <person name="Zhou F."/>
            <person name="Pichersky E."/>
        </authorList>
    </citation>
    <scope>NUCLEOTIDE SEQUENCE</scope>
</reference>
<feature type="binding site" description="axial binding residue" evidence="14">
    <location>
        <position position="440"/>
    </location>
    <ligand>
        <name>heme</name>
        <dbReference type="ChEBI" id="CHEBI:30413"/>
    </ligand>
    <ligandPart>
        <name>Fe</name>
        <dbReference type="ChEBI" id="CHEBI:18248"/>
    </ligandPart>
</feature>
<evidence type="ECO:0000256" key="14">
    <source>
        <dbReference type="PIRSR" id="PIRSR602401-1"/>
    </source>
</evidence>
<dbReference type="PRINTS" id="PR00385">
    <property type="entry name" value="P450"/>
</dbReference>
<dbReference type="FunFam" id="1.10.630.10:FF:000043">
    <property type="entry name" value="Cytochrome P450 99A2"/>
    <property type="match status" value="1"/>
</dbReference>
<organism evidence="17">
    <name type="scientific">Tanacetum cinerariifolium</name>
    <name type="common">Dalmatian daisy</name>
    <name type="synonym">Chrysanthemum cinerariifolium</name>
    <dbReference type="NCBI Taxonomy" id="118510"/>
    <lineage>
        <taxon>Eukaryota</taxon>
        <taxon>Viridiplantae</taxon>
        <taxon>Streptophyta</taxon>
        <taxon>Embryophyta</taxon>
        <taxon>Tracheophyta</taxon>
        <taxon>Spermatophyta</taxon>
        <taxon>Magnoliopsida</taxon>
        <taxon>eudicotyledons</taxon>
        <taxon>Gunneridae</taxon>
        <taxon>Pentapetalae</taxon>
        <taxon>asterids</taxon>
        <taxon>campanulids</taxon>
        <taxon>Asterales</taxon>
        <taxon>Asteraceae</taxon>
        <taxon>Asteroideae</taxon>
        <taxon>Anthemideae</taxon>
        <taxon>Anthemidinae</taxon>
        <taxon>Tanacetum</taxon>
    </lineage>
</organism>
<dbReference type="PRINTS" id="PR00463">
    <property type="entry name" value="EP450I"/>
</dbReference>
<evidence type="ECO:0000256" key="6">
    <source>
        <dbReference type="ARBA" id="ARBA00022723"/>
    </source>
</evidence>
<evidence type="ECO:0000256" key="9">
    <source>
        <dbReference type="ARBA" id="ARBA00023002"/>
    </source>
</evidence>
<feature type="transmembrane region" description="Helical" evidence="16">
    <location>
        <begin position="6"/>
        <end position="25"/>
    </location>
</feature>
<keyword evidence="7" id="KW-0735">Signal-anchor</keyword>
<evidence type="ECO:0000256" key="3">
    <source>
        <dbReference type="ARBA" id="ARBA00010617"/>
    </source>
</evidence>
<dbReference type="GO" id="GO:0016114">
    <property type="term" value="P:terpenoid biosynthetic process"/>
    <property type="evidence" value="ECO:0007669"/>
    <property type="project" value="UniProtKB-UniPathway"/>
</dbReference>
<dbReference type="InterPro" id="IPR036396">
    <property type="entry name" value="Cyt_P450_sf"/>
</dbReference>
<comment type="pathway">
    <text evidence="2">Secondary metabolite biosynthesis; terpenoid biosynthesis.</text>
</comment>
<evidence type="ECO:0000256" key="5">
    <source>
        <dbReference type="ARBA" id="ARBA00022692"/>
    </source>
</evidence>
<dbReference type="PANTHER" id="PTHR47955:SF9">
    <property type="entry name" value="PREMNASPIRODIENE OXYGENASE-LIKE"/>
    <property type="match status" value="1"/>
</dbReference>
<proteinExistence type="evidence at transcript level"/>
<sequence length="501" mass="56758">MDSSPLWFLLTVTALTLSCIYIYTIRRKSSAMAARKLPPSPPGLPIIGNMHQVLAGESIYKTLWNLSQKYGPAMLLHFGSQQILLISSSEMANQVLKTNDHELSTRPQSKAAKRMTYNYLDVSFSPSDDHWRDMRKVLVSELLIGKRNKMFKNKLEIEMDGFVRSLLSQPSGTIVNLDDALYSLLEDVTCLVAFGKSHRGKTFNGKNLKEIFNETIVMLGGSLADFFPIVGPILDELRGWNRRLEKSFSDADGFLQMLIDEHFEHNATNKTDDEKCFVDDCISRLTNDEIKAVLMNVLNGAIDTSSTTAVWAMSEIVKSPRIMEKLQKEIRSCVGTKSKVHESDIAKMAYLKMVVKETLRLHGPASFLIGRECVSHCKVGGYDVYPGTKIMINVWGIGRDSRTWKERPNEFWPERFENFKFDFLGKHCEMIPFGGGRRACPGYNSGIATVEFILANLLYVFDWEVPGAVKNQDLDMEEYGSWHIDRKTPLCLVPKEHQGKD</sequence>
<evidence type="ECO:0000256" key="2">
    <source>
        <dbReference type="ARBA" id="ARBA00004721"/>
    </source>
</evidence>
<dbReference type="PROSITE" id="PS00086">
    <property type="entry name" value="CYTOCHROME_P450"/>
    <property type="match status" value="1"/>
</dbReference>
<dbReference type="InterPro" id="IPR002401">
    <property type="entry name" value="Cyt_P450_E_grp-I"/>
</dbReference>
<evidence type="ECO:0000256" key="1">
    <source>
        <dbReference type="ARBA" id="ARBA00004606"/>
    </source>
</evidence>
<keyword evidence="12 16" id="KW-0472">Membrane</keyword>
<dbReference type="EMBL" id="MG874679">
    <property type="protein sequence ID" value="AXL93713.1"/>
    <property type="molecule type" value="mRNA"/>
</dbReference>
<protein>
    <submittedName>
        <fullName evidence="17">Cytochrome P450</fullName>
    </submittedName>
</protein>
<keyword evidence="9 15" id="KW-0560">Oxidoreductase</keyword>
<keyword evidence="13" id="KW-0325">Glycoprotein</keyword>
<dbReference type="UniPathway" id="UPA00213"/>
<dbReference type="GO" id="GO:0005506">
    <property type="term" value="F:iron ion binding"/>
    <property type="evidence" value="ECO:0007669"/>
    <property type="project" value="InterPro"/>
</dbReference>
<evidence type="ECO:0000256" key="13">
    <source>
        <dbReference type="ARBA" id="ARBA00023180"/>
    </source>
</evidence>
<dbReference type="GO" id="GO:0004497">
    <property type="term" value="F:monooxygenase activity"/>
    <property type="evidence" value="ECO:0007669"/>
    <property type="project" value="UniProtKB-KW"/>
</dbReference>
<evidence type="ECO:0000256" key="7">
    <source>
        <dbReference type="ARBA" id="ARBA00022968"/>
    </source>
</evidence>
<keyword evidence="4 14" id="KW-0349">Heme</keyword>